<proteinExistence type="predicted"/>
<dbReference type="EMBL" id="JAELUP010000037">
    <property type="protein sequence ID" value="MBJ6361659.1"/>
    <property type="molecule type" value="Genomic_DNA"/>
</dbReference>
<dbReference type="AlphaFoldDB" id="A0A934MQT4"/>
<name>A0A934MQT4_9BACL</name>
<dbReference type="PANTHER" id="PTHR21666:SF289">
    <property type="entry name" value="L-ALA--D-GLU ENDOPEPTIDASE"/>
    <property type="match status" value="1"/>
</dbReference>
<dbReference type="SUPFAM" id="SSF54106">
    <property type="entry name" value="LysM domain"/>
    <property type="match status" value="1"/>
</dbReference>
<comment type="caution">
    <text evidence="4">The sequence shown here is derived from an EMBL/GenBank/DDBJ whole genome shotgun (WGS) entry which is preliminary data.</text>
</comment>
<dbReference type="SMART" id="SM00257">
    <property type="entry name" value="LysM"/>
    <property type="match status" value="1"/>
</dbReference>
<dbReference type="InterPro" id="IPR011055">
    <property type="entry name" value="Dup_hybrid_motif"/>
</dbReference>
<keyword evidence="1" id="KW-0732">Signal</keyword>
<feature type="domain" description="G5" evidence="2">
    <location>
        <begin position="309"/>
        <end position="389"/>
    </location>
</feature>
<evidence type="ECO:0000256" key="1">
    <source>
        <dbReference type="ARBA" id="ARBA00022729"/>
    </source>
</evidence>
<accession>A0A934MQT4</accession>
<evidence type="ECO:0000259" key="2">
    <source>
        <dbReference type="PROSITE" id="PS51109"/>
    </source>
</evidence>
<dbReference type="Gene3D" id="2.70.70.10">
    <property type="entry name" value="Glucose Permease (Domain IIA)"/>
    <property type="match status" value="1"/>
</dbReference>
<dbReference type="GO" id="GO:0004222">
    <property type="term" value="F:metalloendopeptidase activity"/>
    <property type="evidence" value="ECO:0007669"/>
    <property type="project" value="TreeGrafter"/>
</dbReference>
<dbReference type="InterPro" id="IPR036779">
    <property type="entry name" value="LysM_dom_sf"/>
</dbReference>
<reference evidence="4" key="1">
    <citation type="submission" date="2020-12" db="EMBL/GenBank/DDBJ databases">
        <authorList>
            <person name="Huq M.A."/>
        </authorList>
    </citation>
    <scope>NUCLEOTIDE SEQUENCE</scope>
    <source>
        <strain evidence="4">MAHUQ-46</strain>
    </source>
</reference>
<evidence type="ECO:0000313" key="5">
    <source>
        <dbReference type="Proteomes" id="UP000640274"/>
    </source>
</evidence>
<dbReference type="SUPFAM" id="SSF51261">
    <property type="entry name" value="Duplicated hybrid motif"/>
    <property type="match status" value="1"/>
</dbReference>
<dbReference type="CDD" id="cd00118">
    <property type="entry name" value="LysM"/>
    <property type="match status" value="1"/>
</dbReference>
<dbReference type="Gene3D" id="2.20.230.10">
    <property type="entry name" value="Resuscitation-promoting factor rpfb"/>
    <property type="match status" value="1"/>
</dbReference>
<dbReference type="Gene3D" id="3.10.350.10">
    <property type="entry name" value="LysM domain"/>
    <property type="match status" value="1"/>
</dbReference>
<dbReference type="CDD" id="cd12797">
    <property type="entry name" value="M23_peptidase"/>
    <property type="match status" value="1"/>
</dbReference>
<dbReference type="SMART" id="SM01208">
    <property type="entry name" value="G5"/>
    <property type="match status" value="1"/>
</dbReference>
<keyword evidence="5" id="KW-1185">Reference proteome</keyword>
<dbReference type="PANTHER" id="PTHR21666">
    <property type="entry name" value="PEPTIDASE-RELATED"/>
    <property type="match status" value="1"/>
</dbReference>
<dbReference type="Pfam" id="PF01551">
    <property type="entry name" value="Peptidase_M23"/>
    <property type="match status" value="1"/>
</dbReference>
<dbReference type="PROSITE" id="PS51109">
    <property type="entry name" value="G5"/>
    <property type="match status" value="1"/>
</dbReference>
<dbReference type="Pfam" id="PF01476">
    <property type="entry name" value="LysM"/>
    <property type="match status" value="1"/>
</dbReference>
<evidence type="ECO:0000259" key="3">
    <source>
        <dbReference type="PROSITE" id="PS51782"/>
    </source>
</evidence>
<dbReference type="InterPro" id="IPR011098">
    <property type="entry name" value="G5_dom"/>
</dbReference>
<gene>
    <name evidence="4" type="ORF">JFN88_10170</name>
</gene>
<sequence length="514" mass="56267">MTVFRDKNPLRKVGQWLHTAFRKLGFNRINMKSKTAGSTSASRPLTVSRGRRPYIIAGSALALLAVAGFGTQQYLSANTVDYYHVYRDGQELGTISHPSQVEGLLAEKQQQIEETNPGIRMVLEAGKLEYAEASGFKAVPNSEETLQKLSGLVKAHAVGIAVRVEGKLIGIAPDNATAERVLEKIQAQYASAAKSSKNMLQVKALSYGGDAVKVESKELKKVEIVEQVSKDDIDISPDRITGEDELFNRLTNGTNKPTKYTVKEGDCVGCIASKFDISRQVIYQNNPWIEDDIIKVGDVLDLTVIQPVVTVQTEEELKETEKIEPPVTIQKNEEMRAGESKVITPGKPGKKLVTYKLVKQNGYLMSEEIVNEEMIEAAIPSIIVKGTKVIRGEGSGKFSWPVSNAKISSSFGQRWGRQHKGIDILGNKTIKASDEAVVEFAGQKSGYGNVVILNHKNGYKTLYGHLNSYTVSQGDIVEKGDQIGVMGNTGRSTGTHLHFEIIKDGASKNPLSYL</sequence>
<feature type="domain" description="LysM" evidence="3">
    <location>
        <begin position="258"/>
        <end position="302"/>
    </location>
</feature>
<dbReference type="Pfam" id="PF07501">
    <property type="entry name" value="G5"/>
    <property type="match status" value="1"/>
</dbReference>
<dbReference type="Proteomes" id="UP000640274">
    <property type="component" value="Unassembled WGS sequence"/>
</dbReference>
<protein>
    <submittedName>
        <fullName evidence="4">M23 family metallopeptidase</fullName>
    </submittedName>
</protein>
<evidence type="ECO:0000313" key="4">
    <source>
        <dbReference type="EMBL" id="MBJ6361659.1"/>
    </source>
</evidence>
<dbReference type="RefSeq" id="WP_199019212.1">
    <property type="nucleotide sequence ID" value="NZ_JAELUP010000037.1"/>
</dbReference>
<dbReference type="InterPro" id="IPR050570">
    <property type="entry name" value="Cell_wall_metabolism_enzyme"/>
</dbReference>
<dbReference type="PROSITE" id="PS51782">
    <property type="entry name" value="LYSM"/>
    <property type="match status" value="1"/>
</dbReference>
<organism evidence="4 5">
    <name type="scientific">Paenibacillus roseus</name>
    <dbReference type="NCBI Taxonomy" id="2798579"/>
    <lineage>
        <taxon>Bacteria</taxon>
        <taxon>Bacillati</taxon>
        <taxon>Bacillota</taxon>
        <taxon>Bacilli</taxon>
        <taxon>Bacillales</taxon>
        <taxon>Paenibacillaceae</taxon>
        <taxon>Paenibacillus</taxon>
    </lineage>
</organism>
<dbReference type="InterPro" id="IPR018392">
    <property type="entry name" value="LysM"/>
</dbReference>
<dbReference type="InterPro" id="IPR016047">
    <property type="entry name" value="M23ase_b-sheet_dom"/>
</dbReference>